<evidence type="ECO:0000256" key="1">
    <source>
        <dbReference type="ARBA" id="ARBA00022603"/>
    </source>
</evidence>
<evidence type="ECO:0000256" key="4">
    <source>
        <dbReference type="ARBA" id="ARBA00023453"/>
    </source>
</evidence>
<dbReference type="Gene3D" id="3.40.50.150">
    <property type="entry name" value="Vaccinia Virus protein VP39"/>
    <property type="match status" value="1"/>
</dbReference>
<comment type="similarity">
    <text evidence="4">Belongs to the class I-like SAM-binding methyltransferase superfamily. Cation-dependent O-methyltransferase family.</text>
</comment>
<dbReference type="PROSITE" id="PS51682">
    <property type="entry name" value="SAM_OMT_I"/>
    <property type="match status" value="1"/>
</dbReference>
<keyword evidence="1" id="KW-0489">Methyltransferase</keyword>
<comment type="caution">
    <text evidence="5">The sequence shown here is derived from an EMBL/GenBank/DDBJ whole genome shotgun (WGS) entry which is preliminary data.</text>
</comment>
<gene>
    <name evidence="5" type="ORF">B0T25DRAFT_536681</name>
</gene>
<dbReference type="Proteomes" id="UP001275084">
    <property type="component" value="Unassembled WGS sequence"/>
</dbReference>
<dbReference type="InterPro" id="IPR002935">
    <property type="entry name" value="SAM_O-MeTrfase"/>
</dbReference>
<dbReference type="EMBL" id="JAUIQD010000003">
    <property type="protein sequence ID" value="KAK3356397.1"/>
    <property type="molecule type" value="Genomic_DNA"/>
</dbReference>
<evidence type="ECO:0000313" key="6">
    <source>
        <dbReference type="Proteomes" id="UP001275084"/>
    </source>
</evidence>
<accession>A0AAJ0MF74</accession>
<evidence type="ECO:0000256" key="2">
    <source>
        <dbReference type="ARBA" id="ARBA00022679"/>
    </source>
</evidence>
<keyword evidence="3" id="KW-0949">S-adenosyl-L-methionine</keyword>
<dbReference type="GO" id="GO:0008757">
    <property type="term" value="F:S-adenosylmethionine-dependent methyltransferase activity"/>
    <property type="evidence" value="ECO:0007669"/>
    <property type="project" value="TreeGrafter"/>
</dbReference>
<sequence>MLGSVLPFSEDTADRVSEYCEQRSLGISDALVEHWEYTRTHFPDADKMSSKLQGSWMVFTAKDRKPKRVLEIGCYSGYSALAWYEGTRDTQAEVVTLELSPKMIAASRAAFKKYCVEDRIKLIEGPADQTLKTLTGDFDLIFVDANKDGYAGYVKTILDRKLLSPNGIILCDNVFARGLSVGADCAPWLNDHVRPYWLGCGQVLDEFNTRLIEDPRIDVVILPVFDGVTNIKWKVPAMPTKNGANGHSV</sequence>
<reference evidence="5" key="2">
    <citation type="submission" date="2023-06" db="EMBL/GenBank/DDBJ databases">
        <authorList>
            <consortium name="Lawrence Berkeley National Laboratory"/>
            <person name="Haridas S."/>
            <person name="Hensen N."/>
            <person name="Bonometti L."/>
            <person name="Westerberg I."/>
            <person name="Brannstrom I.O."/>
            <person name="Guillou S."/>
            <person name="Cros-Aarteil S."/>
            <person name="Calhoun S."/>
            <person name="Kuo A."/>
            <person name="Mondo S."/>
            <person name="Pangilinan J."/>
            <person name="Riley R."/>
            <person name="Labutti K."/>
            <person name="Andreopoulos B."/>
            <person name="Lipzen A."/>
            <person name="Chen C."/>
            <person name="Yanf M."/>
            <person name="Daum C."/>
            <person name="Ng V."/>
            <person name="Clum A."/>
            <person name="Steindorff A."/>
            <person name="Ohm R."/>
            <person name="Martin F."/>
            <person name="Silar P."/>
            <person name="Natvig D."/>
            <person name="Lalanne C."/>
            <person name="Gautier V."/>
            <person name="Ament-Velasquez S.L."/>
            <person name="Kruys A."/>
            <person name="Hutchinson M.I."/>
            <person name="Powell A.J."/>
            <person name="Barry K."/>
            <person name="Miller A.N."/>
            <person name="Grigoriev I.V."/>
            <person name="Debuchy R."/>
            <person name="Gladieux P."/>
            <person name="Thoren M.H."/>
            <person name="Johannesson H."/>
        </authorList>
    </citation>
    <scope>NUCLEOTIDE SEQUENCE</scope>
    <source>
        <strain evidence="5">CBS 955.72</strain>
    </source>
</reference>
<dbReference type="CDD" id="cd02440">
    <property type="entry name" value="AdoMet_MTases"/>
    <property type="match status" value="1"/>
</dbReference>
<protein>
    <submittedName>
        <fullName evidence="5">SAM-dependent O-methyltransferase</fullName>
    </submittedName>
</protein>
<dbReference type="AlphaFoldDB" id="A0AAJ0MF74"/>
<dbReference type="PANTHER" id="PTHR10509">
    <property type="entry name" value="O-METHYLTRANSFERASE-RELATED"/>
    <property type="match status" value="1"/>
</dbReference>
<dbReference type="PANTHER" id="PTHR10509:SF14">
    <property type="entry name" value="CAFFEOYL-COA O-METHYLTRANSFERASE 3-RELATED"/>
    <property type="match status" value="1"/>
</dbReference>
<dbReference type="InterPro" id="IPR029063">
    <property type="entry name" value="SAM-dependent_MTases_sf"/>
</dbReference>
<name>A0AAJ0MF74_9PEZI</name>
<dbReference type="GO" id="GO:0008171">
    <property type="term" value="F:O-methyltransferase activity"/>
    <property type="evidence" value="ECO:0007669"/>
    <property type="project" value="InterPro"/>
</dbReference>
<dbReference type="InterPro" id="IPR050362">
    <property type="entry name" value="Cation-dep_OMT"/>
</dbReference>
<dbReference type="GO" id="GO:0032259">
    <property type="term" value="P:methylation"/>
    <property type="evidence" value="ECO:0007669"/>
    <property type="project" value="UniProtKB-KW"/>
</dbReference>
<dbReference type="SUPFAM" id="SSF53335">
    <property type="entry name" value="S-adenosyl-L-methionine-dependent methyltransferases"/>
    <property type="match status" value="1"/>
</dbReference>
<evidence type="ECO:0000313" key="5">
    <source>
        <dbReference type="EMBL" id="KAK3356397.1"/>
    </source>
</evidence>
<organism evidence="5 6">
    <name type="scientific">Lasiosphaeria hispida</name>
    <dbReference type="NCBI Taxonomy" id="260671"/>
    <lineage>
        <taxon>Eukaryota</taxon>
        <taxon>Fungi</taxon>
        <taxon>Dikarya</taxon>
        <taxon>Ascomycota</taxon>
        <taxon>Pezizomycotina</taxon>
        <taxon>Sordariomycetes</taxon>
        <taxon>Sordariomycetidae</taxon>
        <taxon>Sordariales</taxon>
        <taxon>Lasiosphaeriaceae</taxon>
        <taxon>Lasiosphaeria</taxon>
    </lineage>
</organism>
<evidence type="ECO:0000256" key="3">
    <source>
        <dbReference type="ARBA" id="ARBA00022691"/>
    </source>
</evidence>
<keyword evidence="6" id="KW-1185">Reference proteome</keyword>
<keyword evidence="2" id="KW-0808">Transferase</keyword>
<proteinExistence type="inferred from homology"/>
<reference evidence="5" key="1">
    <citation type="journal article" date="2023" name="Mol. Phylogenet. Evol.">
        <title>Genome-scale phylogeny and comparative genomics of the fungal order Sordariales.</title>
        <authorList>
            <person name="Hensen N."/>
            <person name="Bonometti L."/>
            <person name="Westerberg I."/>
            <person name="Brannstrom I.O."/>
            <person name="Guillou S."/>
            <person name="Cros-Aarteil S."/>
            <person name="Calhoun S."/>
            <person name="Haridas S."/>
            <person name="Kuo A."/>
            <person name="Mondo S."/>
            <person name="Pangilinan J."/>
            <person name="Riley R."/>
            <person name="LaButti K."/>
            <person name="Andreopoulos B."/>
            <person name="Lipzen A."/>
            <person name="Chen C."/>
            <person name="Yan M."/>
            <person name="Daum C."/>
            <person name="Ng V."/>
            <person name="Clum A."/>
            <person name="Steindorff A."/>
            <person name="Ohm R.A."/>
            <person name="Martin F."/>
            <person name="Silar P."/>
            <person name="Natvig D.O."/>
            <person name="Lalanne C."/>
            <person name="Gautier V."/>
            <person name="Ament-Velasquez S.L."/>
            <person name="Kruys A."/>
            <person name="Hutchinson M.I."/>
            <person name="Powell A.J."/>
            <person name="Barry K."/>
            <person name="Miller A.N."/>
            <person name="Grigoriev I.V."/>
            <person name="Debuchy R."/>
            <person name="Gladieux P."/>
            <person name="Hiltunen Thoren M."/>
            <person name="Johannesson H."/>
        </authorList>
    </citation>
    <scope>NUCLEOTIDE SEQUENCE</scope>
    <source>
        <strain evidence="5">CBS 955.72</strain>
    </source>
</reference>
<dbReference type="Pfam" id="PF01596">
    <property type="entry name" value="Methyltransf_3"/>
    <property type="match status" value="1"/>
</dbReference>